<reference evidence="1" key="1">
    <citation type="submission" date="2020-05" db="EMBL/GenBank/DDBJ databases">
        <title>Large-scale comparative analyses of tick genomes elucidate their genetic diversity and vector capacities.</title>
        <authorList>
            <person name="Jia N."/>
            <person name="Wang J."/>
            <person name="Shi W."/>
            <person name="Du L."/>
            <person name="Sun Y."/>
            <person name="Zhan W."/>
            <person name="Jiang J."/>
            <person name="Wang Q."/>
            <person name="Zhang B."/>
            <person name="Ji P."/>
            <person name="Sakyi L.B."/>
            <person name="Cui X."/>
            <person name="Yuan T."/>
            <person name="Jiang B."/>
            <person name="Yang W."/>
            <person name="Lam T.T.-Y."/>
            <person name="Chang Q."/>
            <person name="Ding S."/>
            <person name="Wang X."/>
            <person name="Zhu J."/>
            <person name="Ruan X."/>
            <person name="Zhao L."/>
            <person name="Wei J."/>
            <person name="Que T."/>
            <person name="Du C."/>
            <person name="Cheng J."/>
            <person name="Dai P."/>
            <person name="Han X."/>
            <person name="Huang E."/>
            <person name="Gao Y."/>
            <person name="Liu J."/>
            <person name="Shao H."/>
            <person name="Ye R."/>
            <person name="Li L."/>
            <person name="Wei W."/>
            <person name="Wang X."/>
            <person name="Wang C."/>
            <person name="Yang T."/>
            <person name="Huo Q."/>
            <person name="Li W."/>
            <person name="Guo W."/>
            <person name="Chen H."/>
            <person name="Zhou L."/>
            <person name="Ni X."/>
            <person name="Tian J."/>
            <person name="Zhou Y."/>
            <person name="Sheng Y."/>
            <person name="Liu T."/>
            <person name="Pan Y."/>
            <person name="Xia L."/>
            <person name="Li J."/>
            <person name="Zhao F."/>
            <person name="Cao W."/>
        </authorList>
    </citation>
    <scope>NUCLEOTIDE SEQUENCE</scope>
    <source>
        <strain evidence="1">Hyas-2018</strain>
    </source>
</reference>
<comment type="caution">
    <text evidence="1">The sequence shown here is derived from an EMBL/GenBank/DDBJ whole genome shotgun (WGS) entry which is preliminary data.</text>
</comment>
<accession>A0ACB7S8S8</accession>
<dbReference type="EMBL" id="CM023485">
    <property type="protein sequence ID" value="KAH6931035.1"/>
    <property type="molecule type" value="Genomic_DNA"/>
</dbReference>
<gene>
    <name evidence="1" type="ORF">HPB50_021778</name>
</gene>
<evidence type="ECO:0000313" key="2">
    <source>
        <dbReference type="Proteomes" id="UP000821845"/>
    </source>
</evidence>
<organism evidence="1 2">
    <name type="scientific">Hyalomma asiaticum</name>
    <name type="common">Tick</name>
    <dbReference type="NCBI Taxonomy" id="266040"/>
    <lineage>
        <taxon>Eukaryota</taxon>
        <taxon>Metazoa</taxon>
        <taxon>Ecdysozoa</taxon>
        <taxon>Arthropoda</taxon>
        <taxon>Chelicerata</taxon>
        <taxon>Arachnida</taxon>
        <taxon>Acari</taxon>
        <taxon>Parasitiformes</taxon>
        <taxon>Ixodida</taxon>
        <taxon>Ixodoidea</taxon>
        <taxon>Ixodidae</taxon>
        <taxon>Hyalomminae</taxon>
        <taxon>Hyalomma</taxon>
    </lineage>
</organism>
<evidence type="ECO:0000313" key="1">
    <source>
        <dbReference type="EMBL" id="KAH6931035.1"/>
    </source>
</evidence>
<name>A0ACB7S8S8_HYAAI</name>
<protein>
    <submittedName>
        <fullName evidence="1">Uncharacterized protein</fullName>
    </submittedName>
</protein>
<keyword evidence="2" id="KW-1185">Reference proteome</keyword>
<proteinExistence type="predicted"/>
<dbReference type="Proteomes" id="UP000821845">
    <property type="component" value="Chromosome 5"/>
</dbReference>
<sequence length="172" mass="19084">MGRPFTPDVKQVRHTHTARSRALGARFVGRTPRLRESRDDDAPFRKQLGRAFRAPTLVNYALFVMRAEQSGAVIAPTKADQGCREQVHSHAVDITGKSDERCAHKNLTSRDSSTEQRTNLTATTEENGSNNTKPARTLPSREHGEVVATFCGEPPRYPSEKIPLSPVALQRP</sequence>